<dbReference type="EMBL" id="UOGA01000032">
    <property type="protein sequence ID" value="VAX15080.1"/>
    <property type="molecule type" value="Genomic_DNA"/>
</dbReference>
<dbReference type="GO" id="GO:0042558">
    <property type="term" value="P:pteridine-containing compound metabolic process"/>
    <property type="evidence" value="ECO:0007669"/>
    <property type="project" value="InterPro"/>
</dbReference>
<reference evidence="2" key="1">
    <citation type="submission" date="2018-06" db="EMBL/GenBank/DDBJ databases">
        <authorList>
            <person name="Zhirakovskaya E."/>
        </authorList>
    </citation>
    <scope>NUCLEOTIDE SEQUENCE</scope>
</reference>
<dbReference type="InterPro" id="IPR045406">
    <property type="entry name" value="DUF6513"/>
</dbReference>
<dbReference type="InterPro" id="IPR000489">
    <property type="entry name" value="Pterin-binding_dom"/>
</dbReference>
<feature type="domain" description="Pterin-binding" evidence="1">
    <location>
        <begin position="93"/>
        <end position="325"/>
    </location>
</feature>
<dbReference type="PROSITE" id="PS50972">
    <property type="entry name" value="PTERIN_BINDING"/>
    <property type="match status" value="1"/>
</dbReference>
<accession>A0A3B1BWL8</accession>
<proteinExistence type="predicted"/>
<sequence>MSDKHIHFITGRLASPALVKLLSGLSPGFSYDVITLPAQVAALMTTRSIARRIPANLTGAMLIPGGCKGDMQEIRKIVSGPVSRGPVDLNDLPRHFGIKRGKIKYAKPHLQIIAEIVDAPTMSIPQIVKRAKRYRKDGADWIDLGCMNDTPFRHLKETVQELRRLKFNVSVDSFNPEELIAASRGGARLFLSIYSGNISAATKLKGKVVVIPDPGKGARSLYKNVRRLEKTRVPFIMDPILDPLTLGAARSFARYALLRRKFPKAEIMMGVGNLLELTAVDNIGMSALLMGICAELKIDYALTTEVAGWNRDSVRQLSIARQIMEHAVSNGVLPKGFDDRLLVACEAGRPQFTARQLMAMSKKVRDKNFRIFVAEGFIHIFNKEIYIKTKSAQDIFDRLKVDDPSHAFYLGKELSKAETALDLGKTYRQEGAFNWGYLTKRTKKTR</sequence>
<dbReference type="SUPFAM" id="SSF51717">
    <property type="entry name" value="Dihydropteroate synthetase-like"/>
    <property type="match status" value="1"/>
</dbReference>
<evidence type="ECO:0000313" key="2">
    <source>
        <dbReference type="EMBL" id="VAX15080.1"/>
    </source>
</evidence>
<dbReference type="AlphaFoldDB" id="A0A3B1BWL8"/>
<evidence type="ECO:0000259" key="1">
    <source>
        <dbReference type="PROSITE" id="PS50972"/>
    </source>
</evidence>
<gene>
    <name evidence="2" type="ORF">MNBD_NITROSPINAE04-256</name>
</gene>
<dbReference type="Pfam" id="PF20123">
    <property type="entry name" value="DUF6513"/>
    <property type="match status" value="1"/>
</dbReference>
<dbReference type="Gene3D" id="3.20.20.20">
    <property type="entry name" value="Dihydropteroate synthase-like"/>
    <property type="match status" value="1"/>
</dbReference>
<organism evidence="2">
    <name type="scientific">hydrothermal vent metagenome</name>
    <dbReference type="NCBI Taxonomy" id="652676"/>
    <lineage>
        <taxon>unclassified sequences</taxon>
        <taxon>metagenomes</taxon>
        <taxon>ecological metagenomes</taxon>
    </lineage>
</organism>
<dbReference type="InterPro" id="IPR011005">
    <property type="entry name" value="Dihydropteroate_synth-like_sf"/>
</dbReference>
<dbReference type="InterPro" id="IPR025595">
    <property type="entry name" value="PterinBD-DUF4346"/>
</dbReference>
<dbReference type="Pfam" id="PF14251">
    <property type="entry name" value="PterinBD-DUF4346"/>
    <property type="match status" value="1"/>
</dbReference>
<name>A0A3B1BWL8_9ZZZZ</name>
<protein>
    <submittedName>
        <fullName evidence="2">Related to Dihydropteroate synthase</fullName>
    </submittedName>
</protein>